<dbReference type="InterPro" id="IPR029068">
    <property type="entry name" value="Glyas_Bleomycin-R_OHBP_Dase"/>
</dbReference>
<dbReference type="EMBL" id="FNGS01000005">
    <property type="protein sequence ID" value="SDM20251.1"/>
    <property type="molecule type" value="Genomic_DNA"/>
</dbReference>
<protein>
    <submittedName>
        <fullName evidence="2">Glyoxalase-like domain-containing protein</fullName>
    </submittedName>
</protein>
<gene>
    <name evidence="2" type="ORF">SAMN04488090_2813</name>
</gene>
<dbReference type="AlphaFoldDB" id="A0A1G9RAS1"/>
<dbReference type="PANTHER" id="PTHR39175:SF1">
    <property type="entry name" value="FAMILY PROTEIN, PUTATIVE (AFU_ORTHOLOGUE AFUA_3G15060)-RELATED"/>
    <property type="match status" value="1"/>
</dbReference>
<dbReference type="Gene3D" id="3.10.180.10">
    <property type="entry name" value="2,3-Dihydroxybiphenyl 1,2-Dioxygenase, domain 1"/>
    <property type="match status" value="1"/>
</dbReference>
<evidence type="ECO:0000313" key="2">
    <source>
        <dbReference type="EMBL" id="SDM20251.1"/>
    </source>
</evidence>
<dbReference type="STRING" id="563176.SAMN04488090_2813"/>
<dbReference type="RefSeq" id="WP_093203303.1">
    <property type="nucleotide sequence ID" value="NZ_FNGS01000005.1"/>
</dbReference>
<name>A0A1G9RAS1_9BACT</name>
<dbReference type="InterPro" id="IPR004360">
    <property type="entry name" value="Glyas_Fos-R_dOase_dom"/>
</dbReference>
<evidence type="ECO:0000259" key="1">
    <source>
        <dbReference type="PROSITE" id="PS51819"/>
    </source>
</evidence>
<keyword evidence="3" id="KW-1185">Reference proteome</keyword>
<dbReference type="PROSITE" id="PS51819">
    <property type="entry name" value="VOC"/>
    <property type="match status" value="1"/>
</dbReference>
<evidence type="ECO:0000313" key="3">
    <source>
        <dbReference type="Proteomes" id="UP000198901"/>
    </source>
</evidence>
<dbReference type="SUPFAM" id="SSF54593">
    <property type="entry name" value="Glyoxalase/Bleomycin resistance protein/Dihydroxybiphenyl dioxygenase"/>
    <property type="match status" value="1"/>
</dbReference>
<reference evidence="2 3" key="1">
    <citation type="submission" date="2016-10" db="EMBL/GenBank/DDBJ databases">
        <authorList>
            <person name="de Groot N.N."/>
        </authorList>
    </citation>
    <scope>NUCLEOTIDE SEQUENCE [LARGE SCALE GENOMIC DNA]</scope>
    <source>
        <strain evidence="2 3">DSM 21668</strain>
    </source>
</reference>
<dbReference type="Pfam" id="PF00903">
    <property type="entry name" value="Glyoxalase"/>
    <property type="match status" value="1"/>
</dbReference>
<dbReference type="PANTHER" id="PTHR39175">
    <property type="entry name" value="FAMILY PROTEIN, PUTATIVE (AFU_ORTHOLOGUE AFUA_3G15060)-RELATED"/>
    <property type="match status" value="1"/>
</dbReference>
<organism evidence="2 3">
    <name type="scientific">Siphonobacter aquaeclarae</name>
    <dbReference type="NCBI Taxonomy" id="563176"/>
    <lineage>
        <taxon>Bacteria</taxon>
        <taxon>Pseudomonadati</taxon>
        <taxon>Bacteroidota</taxon>
        <taxon>Cytophagia</taxon>
        <taxon>Cytophagales</taxon>
        <taxon>Cytophagaceae</taxon>
        <taxon>Siphonobacter</taxon>
    </lineage>
</organism>
<dbReference type="InterPro" id="IPR037523">
    <property type="entry name" value="VOC_core"/>
</dbReference>
<feature type="domain" description="VOC" evidence="1">
    <location>
        <begin position="6"/>
        <end position="117"/>
    </location>
</feature>
<dbReference type="OrthoDB" id="9813630at2"/>
<dbReference type="Proteomes" id="UP000198901">
    <property type="component" value="Unassembled WGS sequence"/>
</dbReference>
<proteinExistence type="predicted"/>
<accession>A0A1G9RAS1</accession>
<sequence>MLTVKRLDHILISVPPDTREAARTFYGEVLQWEEIPGDHPRGAIWFRTGDIELHIREEASHNDSSDRHAAFEVENLDEVKRFLTAQQVDIAYSTPINGRDRCFFRDPWGNRFELLAYAGL</sequence>